<protein>
    <recommendedName>
        <fullName evidence="4">Peptidase M50 domain-containing protein</fullName>
    </recommendedName>
</protein>
<proteinExistence type="predicted"/>
<dbReference type="Proteomes" id="UP001595607">
    <property type="component" value="Unassembled WGS sequence"/>
</dbReference>
<feature type="transmembrane region" description="Helical" evidence="1">
    <location>
        <begin position="161"/>
        <end position="182"/>
    </location>
</feature>
<dbReference type="RefSeq" id="WP_189574524.1">
    <property type="nucleotide sequence ID" value="NZ_BMXU01000001.1"/>
</dbReference>
<keyword evidence="3" id="KW-1185">Reference proteome</keyword>
<evidence type="ECO:0000313" key="2">
    <source>
        <dbReference type="EMBL" id="MFC3302162.1"/>
    </source>
</evidence>
<sequence>MPNYRRDGFAGTVSVKTILTTVIVTVFTFVAHETAHAVAAKVLGYDVVATINHVSAVGGIDSTGGRMLVDIAGPLATVLIAAFAAVIARVSGSLIAFWVVFSAAFMRIVAQFVSLSSPNDEMRVSAELGIGAWTLPAAVIVLLVILAFWAGNRARPGIGQLFLGWIGASLAMTAVVFGENYLPSVTF</sequence>
<feature type="transmembrane region" description="Helical" evidence="1">
    <location>
        <begin position="95"/>
        <end position="116"/>
    </location>
</feature>
<evidence type="ECO:0000256" key="1">
    <source>
        <dbReference type="SAM" id="Phobius"/>
    </source>
</evidence>
<gene>
    <name evidence="2" type="ORF">ACFONP_05385</name>
</gene>
<dbReference type="EMBL" id="JBHRVA010000002">
    <property type="protein sequence ID" value="MFC3302162.1"/>
    <property type="molecule type" value="Genomic_DNA"/>
</dbReference>
<feature type="transmembrane region" description="Helical" evidence="1">
    <location>
        <begin position="128"/>
        <end position="149"/>
    </location>
</feature>
<reference evidence="3" key="1">
    <citation type="journal article" date="2019" name="Int. J. Syst. Evol. Microbiol.">
        <title>The Global Catalogue of Microorganisms (GCM) 10K type strain sequencing project: providing services to taxonomists for standard genome sequencing and annotation.</title>
        <authorList>
            <consortium name="The Broad Institute Genomics Platform"/>
            <consortium name="The Broad Institute Genome Sequencing Center for Infectious Disease"/>
            <person name="Wu L."/>
            <person name="Ma J."/>
        </authorList>
    </citation>
    <scope>NUCLEOTIDE SEQUENCE [LARGE SCALE GENOMIC DNA]</scope>
    <source>
        <strain evidence="3">KCTC 22245</strain>
    </source>
</reference>
<evidence type="ECO:0008006" key="4">
    <source>
        <dbReference type="Google" id="ProtNLM"/>
    </source>
</evidence>
<name>A0ABV7MBK0_9PROT</name>
<keyword evidence="1" id="KW-1133">Transmembrane helix</keyword>
<comment type="caution">
    <text evidence="2">The sequence shown here is derived from an EMBL/GenBank/DDBJ whole genome shotgun (WGS) entry which is preliminary data.</text>
</comment>
<feature type="transmembrane region" description="Helical" evidence="1">
    <location>
        <begin position="71"/>
        <end position="88"/>
    </location>
</feature>
<keyword evidence="1" id="KW-0472">Membrane</keyword>
<keyword evidence="1" id="KW-0812">Transmembrane</keyword>
<evidence type="ECO:0000313" key="3">
    <source>
        <dbReference type="Proteomes" id="UP001595607"/>
    </source>
</evidence>
<accession>A0ABV7MBK0</accession>
<organism evidence="2 3">
    <name type="scientific">Parvularcula lutaonensis</name>
    <dbReference type="NCBI Taxonomy" id="491923"/>
    <lineage>
        <taxon>Bacteria</taxon>
        <taxon>Pseudomonadati</taxon>
        <taxon>Pseudomonadota</taxon>
        <taxon>Alphaproteobacteria</taxon>
        <taxon>Parvularculales</taxon>
        <taxon>Parvularculaceae</taxon>
        <taxon>Parvularcula</taxon>
    </lineage>
</organism>